<dbReference type="RefSeq" id="WP_090493615.1">
    <property type="nucleotide sequence ID" value="NZ_BJVY01000009.1"/>
</dbReference>
<evidence type="ECO:0000313" key="3">
    <source>
        <dbReference type="Proteomes" id="UP000198717"/>
    </source>
</evidence>
<dbReference type="EMBL" id="BJVY01000009">
    <property type="protein sequence ID" value="GEL70440.1"/>
    <property type="molecule type" value="Genomic_DNA"/>
</dbReference>
<reference evidence="2 3" key="1">
    <citation type="submission" date="2016-10" db="EMBL/GenBank/DDBJ databases">
        <authorList>
            <person name="Varghese N."/>
            <person name="Submissions S."/>
        </authorList>
    </citation>
    <scope>NUCLEOTIDE SEQUENCE [LARGE SCALE GENOMIC DNA]</scope>
    <source>
        <strain evidence="2 3">DSM 2260</strain>
    </source>
</reference>
<evidence type="ECO:0000313" key="4">
    <source>
        <dbReference type="Proteomes" id="UP000321224"/>
    </source>
</evidence>
<dbReference type="Proteomes" id="UP000321224">
    <property type="component" value="Unassembled WGS sequence"/>
</dbReference>
<comment type="caution">
    <text evidence="1">The sequence shown here is derived from an EMBL/GenBank/DDBJ whole genome shotgun (WGS) entry which is preliminary data.</text>
</comment>
<proteinExistence type="predicted"/>
<reference evidence="1 4" key="2">
    <citation type="submission" date="2019-07" db="EMBL/GenBank/DDBJ databases">
        <title>Whole genome shotgun sequence of Myxococcus virescens NBRC 100334.</title>
        <authorList>
            <person name="Hosoyama A."/>
            <person name="Uohara A."/>
            <person name="Ohji S."/>
            <person name="Ichikawa N."/>
        </authorList>
    </citation>
    <scope>NUCLEOTIDE SEQUENCE [LARGE SCALE GENOMIC DNA]</scope>
    <source>
        <strain evidence="1 4">NBRC 100334</strain>
    </source>
</reference>
<evidence type="ECO:0000313" key="2">
    <source>
        <dbReference type="EMBL" id="SDE93022.1"/>
    </source>
</evidence>
<dbReference type="Proteomes" id="UP000198717">
    <property type="component" value="Unassembled WGS sequence"/>
</dbReference>
<protein>
    <submittedName>
        <fullName evidence="1">Uncharacterized protein</fullName>
    </submittedName>
</protein>
<dbReference type="EMBL" id="FNAJ01000015">
    <property type="protein sequence ID" value="SDE93022.1"/>
    <property type="molecule type" value="Genomic_DNA"/>
</dbReference>
<organism evidence="1 4">
    <name type="scientific">Myxococcus virescens</name>
    <dbReference type="NCBI Taxonomy" id="83456"/>
    <lineage>
        <taxon>Bacteria</taxon>
        <taxon>Pseudomonadati</taxon>
        <taxon>Myxococcota</taxon>
        <taxon>Myxococcia</taxon>
        <taxon>Myxococcales</taxon>
        <taxon>Cystobacterineae</taxon>
        <taxon>Myxococcaceae</taxon>
        <taxon>Myxococcus</taxon>
    </lineage>
</organism>
<dbReference type="AlphaFoldDB" id="A0A511HA86"/>
<keyword evidence="3" id="KW-1185">Reference proteome</keyword>
<gene>
    <name evidence="1" type="ORF">MVI01_22240</name>
    <name evidence="2" type="ORF">SAMN04488504_1153</name>
</gene>
<sequence>MSAPVFIYLTPPDGLVPLLTPARLAAFRDWLWRENTEHLNAEELADIESDEELMALLGLVDHLLQQGAESLRKPPTRHADAMLDLLDELSDYFTCEELGIPEGMELATDLKPTDKQVRASDVVIGENCPERTFELWRHLVWGRAPDRTVAEGIGLRRNFPSMGYWTAAEVRHVRDDLRQHLSGPPDYMPMNNWARFMTSLRLKLTRTGRAAAPAPAIEAISRAVDRAVREGAGLLFAR</sequence>
<accession>A0A511HA86</accession>
<name>A0A511HA86_9BACT</name>
<evidence type="ECO:0000313" key="1">
    <source>
        <dbReference type="EMBL" id="GEL70440.1"/>
    </source>
</evidence>